<evidence type="ECO:0000313" key="1">
    <source>
        <dbReference type="EMBL" id="MDT3427527.1"/>
    </source>
</evidence>
<sequence>MRTNAAIMAYYAYEESTLFGTYPISTGMEFAERVKSRGVWDYKWTYGYSAKYLFNGLTTTGEDLGNMHYAYVGRVAGAAQIYSGTSSPTWYSSFFDDPTDVRKALTDQGHSASKTTIKVHTHVTNKMKKDASDKVQIHFGDILHPEK</sequence>
<protein>
    <recommendedName>
        <fullName evidence="3">Bacterial toxin 44 domain-containing protein</fullName>
    </recommendedName>
</protein>
<keyword evidence="2" id="KW-1185">Reference proteome</keyword>
<reference evidence="1 2" key="1">
    <citation type="submission" date="2023-07" db="EMBL/GenBank/DDBJ databases">
        <title>Genomic Encyclopedia of Type Strains, Phase IV (KMG-IV): sequencing the most valuable type-strain genomes for metagenomic binning, comparative biology and taxonomic classification.</title>
        <authorList>
            <person name="Goeker M."/>
        </authorList>
    </citation>
    <scope>NUCLEOTIDE SEQUENCE [LARGE SCALE GENOMIC DNA]</scope>
    <source>
        <strain evidence="1 2">T98</strain>
    </source>
</reference>
<name>A0ABU3H9M1_9BACL</name>
<comment type="caution">
    <text evidence="1">The sequence shown here is derived from an EMBL/GenBank/DDBJ whole genome shotgun (WGS) entry which is preliminary data.</text>
</comment>
<dbReference type="Proteomes" id="UP001248709">
    <property type="component" value="Unassembled WGS sequence"/>
</dbReference>
<dbReference type="RefSeq" id="WP_156940594.1">
    <property type="nucleotide sequence ID" value="NZ_JAUSUY010000012.1"/>
</dbReference>
<dbReference type="EMBL" id="JAUSUY010000012">
    <property type="protein sequence ID" value="MDT3427527.1"/>
    <property type="molecule type" value="Genomic_DNA"/>
</dbReference>
<proteinExistence type="predicted"/>
<evidence type="ECO:0008006" key="3">
    <source>
        <dbReference type="Google" id="ProtNLM"/>
    </source>
</evidence>
<evidence type="ECO:0000313" key="2">
    <source>
        <dbReference type="Proteomes" id="UP001248709"/>
    </source>
</evidence>
<gene>
    <name evidence="1" type="ORF">J2Z22_003090</name>
</gene>
<accession>A0ABU3H9M1</accession>
<organism evidence="1 2">
    <name type="scientific">Paenibacillus forsythiae</name>
    <dbReference type="NCBI Taxonomy" id="365616"/>
    <lineage>
        <taxon>Bacteria</taxon>
        <taxon>Bacillati</taxon>
        <taxon>Bacillota</taxon>
        <taxon>Bacilli</taxon>
        <taxon>Bacillales</taxon>
        <taxon>Paenibacillaceae</taxon>
        <taxon>Paenibacillus</taxon>
    </lineage>
</organism>